<dbReference type="InterPro" id="IPR032693">
    <property type="entry name" value="YtkA-like_dom"/>
</dbReference>
<feature type="chain" id="PRO_5038400582" description="YtkA-like domain-containing protein" evidence="1">
    <location>
        <begin position="21"/>
        <end position="134"/>
    </location>
</feature>
<evidence type="ECO:0000313" key="4">
    <source>
        <dbReference type="Proteomes" id="UP000036932"/>
    </source>
</evidence>
<dbReference type="PATRIC" id="fig|1705565.3.peg.3308"/>
<name>A0A0M1P3Q7_9BACL</name>
<comment type="caution">
    <text evidence="3">The sequence shown here is derived from an EMBL/GenBank/DDBJ whole genome shotgun (WGS) entry which is preliminary data.</text>
</comment>
<evidence type="ECO:0000259" key="2">
    <source>
        <dbReference type="Pfam" id="PF13115"/>
    </source>
</evidence>
<gene>
    <name evidence="3" type="ORF">AM231_06965</name>
</gene>
<dbReference type="EMBL" id="LIUT01000001">
    <property type="protein sequence ID" value="KOR88930.1"/>
    <property type="molecule type" value="Genomic_DNA"/>
</dbReference>
<keyword evidence="4" id="KW-1185">Reference proteome</keyword>
<dbReference type="Proteomes" id="UP000036932">
    <property type="component" value="Unassembled WGS sequence"/>
</dbReference>
<protein>
    <recommendedName>
        <fullName evidence="2">YtkA-like domain-containing protein</fullName>
    </recommendedName>
</protein>
<feature type="domain" description="YtkA-like" evidence="2">
    <location>
        <begin position="36"/>
        <end position="114"/>
    </location>
</feature>
<dbReference type="OrthoDB" id="2679563at2"/>
<reference evidence="4" key="1">
    <citation type="submission" date="2015-08" db="EMBL/GenBank/DDBJ databases">
        <title>Genome sequencing project for genomic taxonomy and phylogenomics of Bacillus-like bacteria.</title>
        <authorList>
            <person name="Liu B."/>
            <person name="Wang J."/>
            <person name="Zhu Y."/>
            <person name="Liu G."/>
            <person name="Chen Q."/>
            <person name="Chen Z."/>
            <person name="Lan J."/>
            <person name="Che J."/>
            <person name="Ge C."/>
            <person name="Shi H."/>
            <person name="Pan Z."/>
            <person name="Liu X."/>
        </authorList>
    </citation>
    <scope>NUCLEOTIDE SEQUENCE [LARGE SCALE GENOMIC DNA]</scope>
    <source>
        <strain evidence="4">FJAT-22460</strain>
    </source>
</reference>
<dbReference type="InterPro" id="IPR013783">
    <property type="entry name" value="Ig-like_fold"/>
</dbReference>
<evidence type="ECO:0000313" key="3">
    <source>
        <dbReference type="EMBL" id="KOR88930.1"/>
    </source>
</evidence>
<organism evidence="3 4">
    <name type="scientific">Paenibacillus solani</name>
    <dbReference type="NCBI Taxonomy" id="1705565"/>
    <lineage>
        <taxon>Bacteria</taxon>
        <taxon>Bacillati</taxon>
        <taxon>Bacillota</taxon>
        <taxon>Bacilli</taxon>
        <taxon>Bacillales</taxon>
        <taxon>Paenibacillaceae</taxon>
        <taxon>Paenibacillus</taxon>
    </lineage>
</organism>
<keyword evidence="1" id="KW-0732">Signal</keyword>
<dbReference type="Pfam" id="PF13115">
    <property type="entry name" value="YtkA"/>
    <property type="match status" value="1"/>
</dbReference>
<proteinExistence type="predicted"/>
<dbReference type="RefSeq" id="WP_054401896.1">
    <property type="nucleotide sequence ID" value="NZ_LIUT01000001.1"/>
</dbReference>
<dbReference type="Gene3D" id="2.60.40.10">
    <property type="entry name" value="Immunoglobulins"/>
    <property type="match status" value="1"/>
</dbReference>
<sequence length="134" mass="14549">MRRKKIALFAAMVLMAVALAACNDSKADPNEDVMAEPIIVELSLTPDHIKAGEKVLIEAKVTQAGSPVEDANEVQFEVTLEGGGVQAKVPVKHDQDGVYKMEKTFDEAGTYRIVSHVTARGMHSMPLKELTVTE</sequence>
<dbReference type="PROSITE" id="PS51257">
    <property type="entry name" value="PROKAR_LIPOPROTEIN"/>
    <property type="match status" value="1"/>
</dbReference>
<evidence type="ECO:0000256" key="1">
    <source>
        <dbReference type="SAM" id="SignalP"/>
    </source>
</evidence>
<feature type="signal peptide" evidence="1">
    <location>
        <begin position="1"/>
        <end position="20"/>
    </location>
</feature>
<accession>A0A0M1P3Q7</accession>
<dbReference type="AlphaFoldDB" id="A0A0M1P3Q7"/>